<proteinExistence type="predicted"/>
<gene>
    <name evidence="2" type="ORF">SOO65_15320</name>
</gene>
<keyword evidence="3" id="KW-1185">Reference proteome</keyword>
<keyword evidence="1" id="KW-0732">Signal</keyword>
<evidence type="ECO:0000313" key="3">
    <source>
        <dbReference type="Proteomes" id="UP001324634"/>
    </source>
</evidence>
<dbReference type="KEGG" id="psti:SOO65_15320"/>
<feature type="chain" id="PRO_5043769188" evidence="1">
    <location>
        <begin position="17"/>
        <end position="152"/>
    </location>
</feature>
<sequence length="152" mass="17491">MKFVFIALFFAFNASAFEINPNEAQYKCSKNGIFELTIPTLQLHTKSGLSRVKVDVNQEAICESLKDYFLMQDSLEIEVKGDIYKKIENIRDLSCDGYMCKNLVKKSLGEKVEIQIKRIIFRGDGVVPGSEKLETVEWDSRYCPAWDPRCDF</sequence>
<reference evidence="2 3" key="1">
    <citation type="submission" date="2023-11" db="EMBL/GenBank/DDBJ databases">
        <title>Peredibacter starrii A3.12.</title>
        <authorList>
            <person name="Mitchell R.J."/>
        </authorList>
    </citation>
    <scope>NUCLEOTIDE SEQUENCE [LARGE SCALE GENOMIC DNA]</scope>
    <source>
        <strain evidence="2 3">A3.12</strain>
    </source>
</reference>
<dbReference type="AlphaFoldDB" id="A0AAX4HLJ5"/>
<dbReference type="RefSeq" id="WP_321392084.1">
    <property type="nucleotide sequence ID" value="NZ_CP139487.1"/>
</dbReference>
<dbReference type="Proteomes" id="UP001324634">
    <property type="component" value="Chromosome"/>
</dbReference>
<accession>A0AAX4HLJ5</accession>
<dbReference type="EMBL" id="CP139487">
    <property type="protein sequence ID" value="WPU64065.1"/>
    <property type="molecule type" value="Genomic_DNA"/>
</dbReference>
<name>A0AAX4HLJ5_9BACT</name>
<feature type="signal peptide" evidence="1">
    <location>
        <begin position="1"/>
        <end position="16"/>
    </location>
</feature>
<protein>
    <submittedName>
        <fullName evidence="2">Uncharacterized protein</fullName>
    </submittedName>
</protein>
<evidence type="ECO:0000256" key="1">
    <source>
        <dbReference type="SAM" id="SignalP"/>
    </source>
</evidence>
<evidence type="ECO:0000313" key="2">
    <source>
        <dbReference type="EMBL" id="WPU64065.1"/>
    </source>
</evidence>
<organism evidence="2 3">
    <name type="scientific">Peredibacter starrii</name>
    <dbReference type="NCBI Taxonomy" id="28202"/>
    <lineage>
        <taxon>Bacteria</taxon>
        <taxon>Pseudomonadati</taxon>
        <taxon>Bdellovibrionota</taxon>
        <taxon>Bacteriovoracia</taxon>
        <taxon>Bacteriovoracales</taxon>
        <taxon>Bacteriovoracaceae</taxon>
        <taxon>Peredibacter</taxon>
    </lineage>
</organism>